<gene>
    <name evidence="2" type="ORF">EK386_14460</name>
</gene>
<organism evidence="2 3">
    <name type="scientific">Lysinibacillus antri</name>
    <dbReference type="NCBI Taxonomy" id="2498145"/>
    <lineage>
        <taxon>Bacteria</taxon>
        <taxon>Bacillati</taxon>
        <taxon>Bacillota</taxon>
        <taxon>Bacilli</taxon>
        <taxon>Bacillales</taxon>
        <taxon>Bacillaceae</taxon>
        <taxon>Lysinibacillus</taxon>
    </lineage>
</organism>
<dbReference type="Pfam" id="PF13679">
    <property type="entry name" value="Methyltransf_32"/>
    <property type="match status" value="1"/>
</dbReference>
<dbReference type="InterPro" id="IPR025714">
    <property type="entry name" value="Methyltranfer_dom"/>
</dbReference>
<reference evidence="2 3" key="1">
    <citation type="submission" date="2018-12" db="EMBL/GenBank/DDBJ databases">
        <title>Lysinibacillus antri sp. nov., isolated from a cave soil.</title>
        <authorList>
            <person name="Narsing Rao M.P."/>
            <person name="Zhang H."/>
            <person name="Dong Z.-Y."/>
            <person name="Niu X.-K."/>
            <person name="Zhang K."/>
            <person name="Fang B.-Z."/>
            <person name="Kang Y.-Q."/>
            <person name="Xiao M."/>
            <person name="Li W.-J."/>
        </authorList>
    </citation>
    <scope>NUCLEOTIDE SEQUENCE [LARGE SCALE GENOMIC DNA]</scope>
    <source>
        <strain evidence="2 3">SYSU K30002</strain>
    </source>
</reference>
<keyword evidence="3" id="KW-1185">Reference proteome</keyword>
<dbReference type="CDD" id="cd02440">
    <property type="entry name" value="AdoMet_MTases"/>
    <property type="match status" value="1"/>
</dbReference>
<keyword evidence="2" id="KW-0808">Transferase</keyword>
<dbReference type="RefSeq" id="WP_126659892.1">
    <property type="nucleotide sequence ID" value="NZ_RYYR01000022.1"/>
</dbReference>
<evidence type="ECO:0000259" key="1">
    <source>
        <dbReference type="Pfam" id="PF13679"/>
    </source>
</evidence>
<evidence type="ECO:0000313" key="3">
    <source>
        <dbReference type="Proteomes" id="UP000287910"/>
    </source>
</evidence>
<name>A0A3S0R572_9BACI</name>
<dbReference type="Gene3D" id="3.40.50.150">
    <property type="entry name" value="Vaccinia Virus protein VP39"/>
    <property type="match status" value="1"/>
</dbReference>
<dbReference type="InterPro" id="IPR029063">
    <property type="entry name" value="SAM-dependent_MTases_sf"/>
</dbReference>
<protein>
    <submittedName>
        <fullName evidence="2">Class I SAM-dependent methyltransferase</fullName>
    </submittedName>
</protein>
<feature type="domain" description="Methyltransferase" evidence="1">
    <location>
        <begin position="39"/>
        <end position="104"/>
    </location>
</feature>
<dbReference type="AlphaFoldDB" id="A0A3S0R572"/>
<dbReference type="Proteomes" id="UP000287910">
    <property type="component" value="Unassembled WGS sequence"/>
</dbReference>
<keyword evidence="2" id="KW-0489">Methyltransferase</keyword>
<dbReference type="SUPFAM" id="SSF53335">
    <property type="entry name" value="S-adenosyl-L-methionine-dependent methyltransferases"/>
    <property type="match status" value="1"/>
</dbReference>
<evidence type="ECO:0000313" key="2">
    <source>
        <dbReference type="EMBL" id="RUL49874.1"/>
    </source>
</evidence>
<dbReference type="EMBL" id="RYYR01000022">
    <property type="protein sequence ID" value="RUL49874.1"/>
    <property type="molecule type" value="Genomic_DNA"/>
</dbReference>
<accession>A0A3S0R572</accession>
<proteinExistence type="predicted"/>
<sequence>MNEHYYDELFAINTMGHKSEVNNSVYYHPYEPTPYSALEELCKHYEVVASDHIVDFGCGKGRLNFFLNYKFHASCVGVEMNPDFFDEALQNEALYRKKIKKLKGDITFHNCLAEKYAIQPCENKFYYFNPFSVQVFIKVVHNILRSFEETKRNIDLILYYPSDDYRYFLDIQTSFELLKEVPLPGLVEKNINERFLIYRIG</sequence>
<dbReference type="GO" id="GO:0032259">
    <property type="term" value="P:methylation"/>
    <property type="evidence" value="ECO:0007669"/>
    <property type="project" value="UniProtKB-KW"/>
</dbReference>
<dbReference type="GO" id="GO:0008168">
    <property type="term" value="F:methyltransferase activity"/>
    <property type="evidence" value="ECO:0007669"/>
    <property type="project" value="UniProtKB-KW"/>
</dbReference>
<comment type="caution">
    <text evidence="2">The sequence shown here is derived from an EMBL/GenBank/DDBJ whole genome shotgun (WGS) entry which is preliminary data.</text>
</comment>